<dbReference type="PANTHER" id="PTHR43133">
    <property type="entry name" value="RNA POLYMERASE ECF-TYPE SIGMA FACTO"/>
    <property type="match status" value="1"/>
</dbReference>
<evidence type="ECO:0000313" key="7">
    <source>
        <dbReference type="EMBL" id="QEG25020.1"/>
    </source>
</evidence>
<organism evidence="7 8">
    <name type="scientific">Mariniblastus fucicola</name>
    <dbReference type="NCBI Taxonomy" id="980251"/>
    <lineage>
        <taxon>Bacteria</taxon>
        <taxon>Pseudomonadati</taxon>
        <taxon>Planctomycetota</taxon>
        <taxon>Planctomycetia</taxon>
        <taxon>Pirellulales</taxon>
        <taxon>Pirellulaceae</taxon>
        <taxon>Mariniblastus</taxon>
    </lineage>
</organism>
<dbReference type="InterPro" id="IPR013324">
    <property type="entry name" value="RNA_pol_sigma_r3/r4-like"/>
</dbReference>
<dbReference type="InterPro" id="IPR039425">
    <property type="entry name" value="RNA_pol_sigma-70-like"/>
</dbReference>
<dbReference type="Pfam" id="PF04542">
    <property type="entry name" value="Sigma70_r2"/>
    <property type="match status" value="1"/>
</dbReference>
<dbReference type="STRING" id="980251.GCA_001642875_04922"/>
<dbReference type="InterPro" id="IPR036388">
    <property type="entry name" value="WH-like_DNA-bd_sf"/>
</dbReference>
<protein>
    <submittedName>
        <fullName evidence="7">ECF RNA polymerase sigma factor SigW</fullName>
    </submittedName>
</protein>
<dbReference type="InterPro" id="IPR007627">
    <property type="entry name" value="RNA_pol_sigma70_r2"/>
</dbReference>
<dbReference type="GO" id="GO:0006352">
    <property type="term" value="P:DNA-templated transcription initiation"/>
    <property type="evidence" value="ECO:0007669"/>
    <property type="project" value="InterPro"/>
</dbReference>
<evidence type="ECO:0000256" key="3">
    <source>
        <dbReference type="ARBA" id="ARBA00023082"/>
    </source>
</evidence>
<dbReference type="InterPro" id="IPR013325">
    <property type="entry name" value="RNA_pol_sigma_r2"/>
</dbReference>
<gene>
    <name evidence="7" type="primary">sigW_5</name>
    <name evidence="7" type="ORF">MFFC18_49430</name>
</gene>
<proteinExistence type="inferred from homology"/>
<dbReference type="CDD" id="cd06171">
    <property type="entry name" value="Sigma70_r4"/>
    <property type="match status" value="1"/>
</dbReference>
<dbReference type="InterPro" id="IPR014284">
    <property type="entry name" value="RNA_pol_sigma-70_dom"/>
</dbReference>
<dbReference type="NCBIfam" id="TIGR02937">
    <property type="entry name" value="sigma70-ECF"/>
    <property type="match status" value="1"/>
</dbReference>
<evidence type="ECO:0000259" key="6">
    <source>
        <dbReference type="Pfam" id="PF08281"/>
    </source>
</evidence>
<dbReference type="InterPro" id="IPR013249">
    <property type="entry name" value="RNA_pol_sigma70_r4_t2"/>
</dbReference>
<dbReference type="KEGG" id="mff:MFFC18_49430"/>
<name>A0A5B9PI97_9BACT</name>
<dbReference type="OrthoDB" id="9797134at2"/>
<dbReference type="Pfam" id="PF08281">
    <property type="entry name" value="Sigma70_r4_2"/>
    <property type="match status" value="1"/>
</dbReference>
<dbReference type="GO" id="GO:0003677">
    <property type="term" value="F:DNA binding"/>
    <property type="evidence" value="ECO:0007669"/>
    <property type="project" value="InterPro"/>
</dbReference>
<sequence length="163" mass="18441">MLLVYLRSLVRDESAVDDLFQEAMVVAWKRLDECDLDRPFGPWLRGIASRLVLAHYRKQKSLPVVVQEAVLNVVDRHFRNINLLAGDTWDDKVAALRECIDALPEKHKVTIRGKYFEGLSVAGVAERFDVTIEACKKRMQRGRTMLAACLKSKGVLSASEAEL</sequence>
<evidence type="ECO:0000256" key="4">
    <source>
        <dbReference type="ARBA" id="ARBA00023163"/>
    </source>
</evidence>
<evidence type="ECO:0000256" key="2">
    <source>
        <dbReference type="ARBA" id="ARBA00023015"/>
    </source>
</evidence>
<dbReference type="GO" id="GO:0016987">
    <property type="term" value="F:sigma factor activity"/>
    <property type="evidence" value="ECO:0007669"/>
    <property type="project" value="UniProtKB-KW"/>
</dbReference>
<evidence type="ECO:0000313" key="8">
    <source>
        <dbReference type="Proteomes" id="UP000322214"/>
    </source>
</evidence>
<keyword evidence="4" id="KW-0804">Transcription</keyword>
<comment type="similarity">
    <text evidence="1">Belongs to the sigma-70 factor family. ECF subfamily.</text>
</comment>
<dbReference type="SUPFAM" id="SSF88659">
    <property type="entry name" value="Sigma3 and sigma4 domains of RNA polymerase sigma factors"/>
    <property type="match status" value="1"/>
</dbReference>
<accession>A0A5B9PI97</accession>
<dbReference type="Gene3D" id="1.10.10.10">
    <property type="entry name" value="Winged helix-like DNA-binding domain superfamily/Winged helix DNA-binding domain"/>
    <property type="match status" value="1"/>
</dbReference>
<dbReference type="Proteomes" id="UP000322214">
    <property type="component" value="Chromosome"/>
</dbReference>
<keyword evidence="8" id="KW-1185">Reference proteome</keyword>
<dbReference type="SUPFAM" id="SSF88946">
    <property type="entry name" value="Sigma2 domain of RNA polymerase sigma factors"/>
    <property type="match status" value="1"/>
</dbReference>
<dbReference type="EMBL" id="CP042912">
    <property type="protein sequence ID" value="QEG25020.1"/>
    <property type="molecule type" value="Genomic_DNA"/>
</dbReference>
<feature type="domain" description="RNA polymerase sigma factor 70 region 4 type 2" evidence="6">
    <location>
        <begin position="95"/>
        <end position="146"/>
    </location>
</feature>
<dbReference type="AlphaFoldDB" id="A0A5B9PI97"/>
<feature type="domain" description="RNA polymerase sigma-70 region 2" evidence="5">
    <location>
        <begin position="5"/>
        <end position="60"/>
    </location>
</feature>
<dbReference type="Gene3D" id="1.10.1740.10">
    <property type="match status" value="1"/>
</dbReference>
<evidence type="ECO:0000256" key="1">
    <source>
        <dbReference type="ARBA" id="ARBA00010641"/>
    </source>
</evidence>
<evidence type="ECO:0000259" key="5">
    <source>
        <dbReference type="Pfam" id="PF04542"/>
    </source>
</evidence>
<keyword evidence="3" id="KW-0731">Sigma factor</keyword>
<keyword evidence="2" id="KW-0805">Transcription regulation</keyword>
<reference evidence="7 8" key="1">
    <citation type="submission" date="2019-08" db="EMBL/GenBank/DDBJ databases">
        <title>Deep-cultivation of Planctomycetes and their phenomic and genomic characterization uncovers novel biology.</title>
        <authorList>
            <person name="Wiegand S."/>
            <person name="Jogler M."/>
            <person name="Boedeker C."/>
            <person name="Pinto D."/>
            <person name="Vollmers J."/>
            <person name="Rivas-Marin E."/>
            <person name="Kohn T."/>
            <person name="Peeters S.H."/>
            <person name="Heuer A."/>
            <person name="Rast P."/>
            <person name="Oberbeckmann S."/>
            <person name="Bunk B."/>
            <person name="Jeske O."/>
            <person name="Meyerdierks A."/>
            <person name="Storesund J.E."/>
            <person name="Kallscheuer N."/>
            <person name="Luecker S."/>
            <person name="Lage O.M."/>
            <person name="Pohl T."/>
            <person name="Merkel B.J."/>
            <person name="Hornburger P."/>
            <person name="Mueller R.-W."/>
            <person name="Bruemmer F."/>
            <person name="Labrenz M."/>
            <person name="Spormann A.M."/>
            <person name="Op den Camp H."/>
            <person name="Overmann J."/>
            <person name="Amann R."/>
            <person name="Jetten M.S.M."/>
            <person name="Mascher T."/>
            <person name="Medema M.H."/>
            <person name="Devos D.P."/>
            <person name="Kaster A.-K."/>
            <person name="Ovreas L."/>
            <person name="Rohde M."/>
            <person name="Galperin M.Y."/>
            <person name="Jogler C."/>
        </authorList>
    </citation>
    <scope>NUCLEOTIDE SEQUENCE [LARGE SCALE GENOMIC DNA]</scope>
    <source>
        <strain evidence="7 8">FC18</strain>
    </source>
</reference>
<dbReference type="PANTHER" id="PTHR43133:SF51">
    <property type="entry name" value="RNA POLYMERASE SIGMA FACTOR"/>
    <property type="match status" value="1"/>
</dbReference>